<comment type="caution">
    <text evidence="9">The sequence shown here is derived from an EMBL/GenBank/DDBJ whole genome shotgun (WGS) entry which is preliminary data.</text>
</comment>
<dbReference type="HAMAP" id="MF_00701">
    <property type="entry name" value="DNA_primase_lrg_arc"/>
    <property type="match status" value="1"/>
</dbReference>
<evidence type="ECO:0000259" key="8">
    <source>
        <dbReference type="Pfam" id="PF04104"/>
    </source>
</evidence>
<feature type="binding site" evidence="7">
    <location>
        <position position="288"/>
    </location>
    <ligand>
        <name>[4Fe-4S] cluster</name>
        <dbReference type="ChEBI" id="CHEBI:49883"/>
    </ligand>
</feature>
<evidence type="ECO:0000256" key="3">
    <source>
        <dbReference type="ARBA" id="ARBA00022705"/>
    </source>
</evidence>
<accession>A0A2A2H3P9</accession>
<dbReference type="InterPro" id="IPR058560">
    <property type="entry name" value="DNA_primase_C"/>
</dbReference>
<evidence type="ECO:0000256" key="7">
    <source>
        <dbReference type="HAMAP-Rule" id="MF_00701"/>
    </source>
</evidence>
<feature type="binding site" evidence="7">
    <location>
        <position position="410"/>
    </location>
    <ligand>
        <name>[4Fe-4S] cluster</name>
        <dbReference type="ChEBI" id="CHEBI:49883"/>
    </ligand>
</feature>
<evidence type="ECO:0000256" key="1">
    <source>
        <dbReference type="ARBA" id="ARBA00022485"/>
    </source>
</evidence>
<sequence length="433" mass="49819">MIPMSFINPLSDEGKQIVREDGGDLDRIFDENDDIIDAVNSITAQEISDDAYIPKSYVDLVIKRVEWYVDKKSDPKYNHKKYAFLFYPEIAKFDVIAFYILCQAIGIKYGPNSRESRAVSELQGQIIENRLEELYERDRLEIVDKIMNILIVQDRIKWTSLADLLSSKKINLQDLVLKDGNVILDREDFMEYFKDVVKLQQPERMYNVFIGNRIKELIMIKMIMQNTENYIKNVHEIAGREVEPNATLLKIAEEVADALSKEIRYYGGGDSGGEVKASPLNIEKFPPCIRKSLDGIKSGGRNEVIVLFLTPFLSYARLYPSVFSRNTTLKVSDVDADLKITQNEILPMIYDAADRCSPPLFDDQPQEKININAKLGFGMNDNLNLQHEGETTWYTPMSCEKVKLNMPNLCRPDKTCKGITNPLSYYNRKMREK</sequence>
<dbReference type="EMBL" id="LMVM01000033">
    <property type="protein sequence ID" value="PAV04012.1"/>
    <property type="molecule type" value="Genomic_DNA"/>
</dbReference>
<comment type="subunit">
    <text evidence="7">Heterodimer of a small subunit (PriS) and a large subunit (PriL).</text>
</comment>
<dbReference type="GO" id="GO:0003899">
    <property type="term" value="F:DNA-directed RNA polymerase activity"/>
    <property type="evidence" value="ECO:0007669"/>
    <property type="project" value="InterPro"/>
</dbReference>
<protein>
    <recommendedName>
        <fullName evidence="7">DNA primase large subunit PriL</fullName>
    </recommendedName>
</protein>
<comment type="function">
    <text evidence="7">Regulatory subunit of DNA primase, an RNA polymerase that catalyzes the synthesis of short RNA molecules used as primers for DNA polymerase during DNA replication. Stabilizes and modulates the activity of the small subunit, increasing the rate of DNA synthesis, and conferring RNA synthesis capability. The DNA polymerase activity may enable DNA primase to also catalyze primer extension after primer synthesis. May also play a role in DNA repair.</text>
</comment>
<feature type="domain" description="DNA primase large subunit C-terminal" evidence="8">
    <location>
        <begin position="282"/>
        <end position="408"/>
    </location>
</feature>
<keyword evidence="5 7" id="KW-0408">Iron</keyword>
<keyword evidence="4 7" id="KW-0479">Metal-binding</keyword>
<gene>
    <name evidence="7" type="primary">priL</name>
    <name evidence="9" type="ORF">ASJ80_03080</name>
</gene>
<comment type="cofactor">
    <cofactor evidence="7">
        <name>[4Fe-4S] cluster</name>
        <dbReference type="ChEBI" id="CHEBI:49883"/>
    </cofactor>
    <text evidence="7">Binds 1 [4Fe-4S] cluster.</text>
</comment>
<evidence type="ECO:0000256" key="6">
    <source>
        <dbReference type="ARBA" id="ARBA00023014"/>
    </source>
</evidence>
<evidence type="ECO:0000313" key="10">
    <source>
        <dbReference type="Proteomes" id="UP000217784"/>
    </source>
</evidence>
<comment type="similarity">
    <text evidence="7">Belongs to the eukaryotic-type primase large subunit family.</text>
</comment>
<keyword evidence="1 7" id="KW-0004">4Fe-4S</keyword>
<keyword evidence="6 7" id="KW-0411">Iron-sulfur</keyword>
<dbReference type="GO" id="GO:1990077">
    <property type="term" value="C:primosome complex"/>
    <property type="evidence" value="ECO:0007669"/>
    <property type="project" value="UniProtKB-KW"/>
</dbReference>
<feature type="binding site" evidence="7">
    <location>
        <position position="399"/>
    </location>
    <ligand>
        <name>[4Fe-4S] cluster</name>
        <dbReference type="ChEBI" id="CHEBI:49883"/>
    </ligand>
</feature>
<dbReference type="InterPro" id="IPR023642">
    <property type="entry name" value="DNA_primase_lsu_PriL"/>
</dbReference>
<dbReference type="Proteomes" id="UP000217784">
    <property type="component" value="Unassembled WGS sequence"/>
</dbReference>
<dbReference type="Pfam" id="PF04104">
    <property type="entry name" value="DNA_primase_lrg"/>
    <property type="match status" value="1"/>
</dbReference>
<dbReference type="GO" id="GO:0006269">
    <property type="term" value="P:DNA replication, synthesis of primer"/>
    <property type="evidence" value="ECO:0007669"/>
    <property type="project" value="UniProtKB-UniRule"/>
</dbReference>
<keyword evidence="3 7" id="KW-0235">DNA replication</keyword>
<keyword evidence="2 7" id="KW-0639">Primosome</keyword>
<reference evidence="9 10" key="1">
    <citation type="journal article" date="2017" name="BMC Genomics">
        <title>Genomic analysis of methanogenic archaea reveals a shift towards energy conservation.</title>
        <authorList>
            <person name="Gilmore S.P."/>
            <person name="Henske J.K."/>
            <person name="Sexton J.A."/>
            <person name="Solomon K.V."/>
            <person name="Seppala S."/>
            <person name="Yoo J.I."/>
            <person name="Huyett L.M."/>
            <person name="Pressman A."/>
            <person name="Cogan J.Z."/>
            <person name="Kivenson V."/>
            <person name="Peng X."/>
            <person name="Tan Y."/>
            <person name="Valentine D.L."/>
            <person name="O'Malley M.A."/>
        </authorList>
    </citation>
    <scope>NUCLEOTIDE SEQUENCE [LARGE SCALE GENOMIC DNA]</scope>
    <source>
        <strain evidence="9 10">M.o.H.</strain>
    </source>
</reference>
<dbReference type="GO" id="GO:0046872">
    <property type="term" value="F:metal ion binding"/>
    <property type="evidence" value="ECO:0007669"/>
    <property type="project" value="UniProtKB-KW"/>
</dbReference>
<evidence type="ECO:0000256" key="5">
    <source>
        <dbReference type="ARBA" id="ARBA00023004"/>
    </source>
</evidence>
<proteinExistence type="inferred from homology"/>
<evidence type="ECO:0000313" key="9">
    <source>
        <dbReference type="EMBL" id="PAV04012.1"/>
    </source>
</evidence>
<evidence type="ECO:0000256" key="4">
    <source>
        <dbReference type="ARBA" id="ARBA00022723"/>
    </source>
</evidence>
<organism evidence="9 10">
    <name type="scientific">Methanobacterium bryantii</name>
    <dbReference type="NCBI Taxonomy" id="2161"/>
    <lineage>
        <taxon>Archaea</taxon>
        <taxon>Methanobacteriati</taxon>
        <taxon>Methanobacteriota</taxon>
        <taxon>Methanomada group</taxon>
        <taxon>Methanobacteria</taxon>
        <taxon>Methanobacteriales</taxon>
        <taxon>Methanobacteriaceae</taxon>
        <taxon>Methanobacterium</taxon>
    </lineage>
</organism>
<dbReference type="AlphaFoldDB" id="A0A2A2H3P9"/>
<name>A0A2A2H3P9_METBR</name>
<evidence type="ECO:0000256" key="2">
    <source>
        <dbReference type="ARBA" id="ARBA00022515"/>
    </source>
</evidence>
<keyword evidence="10" id="KW-1185">Reference proteome</keyword>
<dbReference type="OrthoDB" id="46081at2157"/>
<dbReference type="GO" id="GO:0051539">
    <property type="term" value="F:4 iron, 4 sulfur cluster binding"/>
    <property type="evidence" value="ECO:0007669"/>
    <property type="project" value="UniProtKB-UniRule"/>
</dbReference>
<feature type="binding site" evidence="7">
    <location>
        <position position="416"/>
    </location>
    <ligand>
        <name>[4Fe-4S] cluster</name>
        <dbReference type="ChEBI" id="CHEBI:49883"/>
    </ligand>
</feature>